<dbReference type="CDD" id="cd06225">
    <property type="entry name" value="HAMP"/>
    <property type="match status" value="1"/>
</dbReference>
<dbReference type="SUPFAM" id="SSF55785">
    <property type="entry name" value="PYP-like sensor domain (PAS domain)"/>
    <property type="match status" value="1"/>
</dbReference>
<organism evidence="5">
    <name type="scientific">Rhodopseudomonas palustris (strain BisA53)</name>
    <dbReference type="NCBI Taxonomy" id="316055"/>
    <lineage>
        <taxon>Bacteria</taxon>
        <taxon>Pseudomonadati</taxon>
        <taxon>Pseudomonadota</taxon>
        <taxon>Alphaproteobacteria</taxon>
        <taxon>Hyphomicrobiales</taxon>
        <taxon>Nitrobacteraceae</taxon>
        <taxon>Rhodopseudomonas</taxon>
    </lineage>
</organism>
<protein>
    <submittedName>
        <fullName evidence="5">Diguanylate cyclase/phosphodiesterase</fullName>
    </submittedName>
</protein>
<dbReference type="InterPro" id="IPR000160">
    <property type="entry name" value="GGDEF_dom"/>
</dbReference>
<dbReference type="Pfam" id="PF00990">
    <property type="entry name" value="GGDEF"/>
    <property type="match status" value="1"/>
</dbReference>
<dbReference type="InterPro" id="IPR052155">
    <property type="entry name" value="Biofilm_reg_signaling"/>
</dbReference>
<evidence type="ECO:0000259" key="2">
    <source>
        <dbReference type="PROSITE" id="PS50883"/>
    </source>
</evidence>
<dbReference type="Gene3D" id="6.10.340.10">
    <property type="match status" value="1"/>
</dbReference>
<dbReference type="SUPFAM" id="SSF141868">
    <property type="entry name" value="EAL domain-like"/>
    <property type="match status" value="1"/>
</dbReference>
<dbReference type="InterPro" id="IPR035965">
    <property type="entry name" value="PAS-like_dom_sf"/>
</dbReference>
<dbReference type="InterPro" id="IPR043128">
    <property type="entry name" value="Rev_trsase/Diguanyl_cyclase"/>
</dbReference>
<reference evidence="5" key="1">
    <citation type="submission" date="2006-09" db="EMBL/GenBank/DDBJ databases">
        <title>Complete sequence of Rhodopseudomonas palustris BisA53.</title>
        <authorList>
            <consortium name="US DOE Joint Genome Institute"/>
            <person name="Copeland A."/>
            <person name="Lucas S."/>
            <person name="Lapidus A."/>
            <person name="Barry K."/>
            <person name="Detter J.C."/>
            <person name="Glavina del Rio T."/>
            <person name="Hammon N."/>
            <person name="Israni S."/>
            <person name="Dalin E."/>
            <person name="Tice H."/>
            <person name="Pitluck S."/>
            <person name="Chain P."/>
            <person name="Malfatti S."/>
            <person name="Shin M."/>
            <person name="Vergez L."/>
            <person name="Schmutz J."/>
            <person name="Larimer F."/>
            <person name="Land M."/>
            <person name="Hauser L."/>
            <person name="Pelletier D.A."/>
            <person name="Kyrpides N."/>
            <person name="Kim E."/>
            <person name="Harwood C.S."/>
            <person name="Oda Y."/>
            <person name="Richardson P."/>
        </authorList>
    </citation>
    <scope>NUCLEOTIDE SEQUENCE [LARGE SCALE GENOMIC DNA]</scope>
    <source>
        <strain evidence="5">BisA53</strain>
    </source>
</reference>
<gene>
    <name evidence="5" type="ordered locus">RPE_2086</name>
</gene>
<sequence>MSIRARLLVLVVGAALLPAIFMGWRYYQDRGKDIEIAKAGLTVSAHAIAATLDAKIQGTAQLHYGLAQARILSDRDKAACSKFLAEVREKKPQYTGILTIDPDGSLYCDSLRTGRSLDLRDRDYFKRALDTAGSIILEPTFGRLTGAAVLQIAYPARDEFQQLAFVLLASLDLDKFLKEQTRDLPPGGEILLVDRNGTVLVGSSARPGAAEPGGSIAASELFRFAAGNAGGTRELADAAGETTVWTVAETQAIGGVNLYVIAGHVKSDLVAAPNLRLAEDMAVLAVFSLLLIAGVWLLAEIGIRSQLGRIAKLAERIAAGDLSARILPPFPKGELGNLMSLLNGAADSIQTQRRDIEHLNIRLLQSQQLEKTERERLDIAISNITRGLLMYDADGRLVVCNRQYIEMHGLSPEVVKPGLPFCDLMAYRKQIGSFDGDVEEFCSSIRRNLADGKISRYLLETGDGRSIESVTKPLPTGGWLVMTEDVTQRRLYDERIAHMAHYDALTDLPNRVLFHERLESALDAREPDDQLAVFYIDIDQFKSVNDSLGHSIGDELLKIVADRLRGCLAATDFAARIGGDEFAIIQTAVAKATDTTDLVERIYAAIRKPYDCAGHLLTADASIGIALAPQHGANLDQLLKNADLAMYGAKAEGRRTYRFFEPAMEARVIALRTMEIDLRQAIADGGFEIYYQPQLRLCDDKVTGCEALLRWRHPVRGMISPAEFIPVAEETGLINQLGEWVLVESCAEAVKWPGDVKVSVNVSPVQFGSEGFALKVAAALANSGLPAHRLELEITEAVLIRDDEAALTMLHQIRALGVGIALDDFGTGYSSLSYLRRFPFDKIKIDRSFIKNIEDANGSAHIVKAVVDIAAAQRMTTTAEGVETEGQLNELRRLGCSEMQGYLYSPPVPASKLAALLLPPDRRLAGAA</sequence>
<dbReference type="CDD" id="cd01949">
    <property type="entry name" value="GGDEF"/>
    <property type="match status" value="1"/>
</dbReference>
<dbReference type="Gene3D" id="3.30.70.270">
    <property type="match status" value="1"/>
</dbReference>
<dbReference type="eggNOG" id="COG4191">
    <property type="taxonomic scope" value="Bacteria"/>
</dbReference>
<dbReference type="Pfam" id="PF12860">
    <property type="entry name" value="PAS_7"/>
    <property type="match status" value="1"/>
</dbReference>
<evidence type="ECO:0000259" key="1">
    <source>
        <dbReference type="PROSITE" id="PS50112"/>
    </source>
</evidence>
<feature type="domain" description="HAMP" evidence="3">
    <location>
        <begin position="301"/>
        <end position="354"/>
    </location>
</feature>
<dbReference type="KEGG" id="rpe:RPE_2086"/>
<dbReference type="PROSITE" id="PS50887">
    <property type="entry name" value="GGDEF"/>
    <property type="match status" value="1"/>
</dbReference>
<dbReference type="eggNOG" id="COG5001">
    <property type="taxonomic scope" value="Bacteria"/>
</dbReference>
<dbReference type="PANTHER" id="PTHR44757">
    <property type="entry name" value="DIGUANYLATE CYCLASE DGCP"/>
    <property type="match status" value="1"/>
</dbReference>
<evidence type="ECO:0000259" key="4">
    <source>
        <dbReference type="PROSITE" id="PS50887"/>
    </source>
</evidence>
<dbReference type="Pfam" id="PF00563">
    <property type="entry name" value="EAL"/>
    <property type="match status" value="1"/>
</dbReference>
<dbReference type="SMART" id="SM00052">
    <property type="entry name" value="EAL"/>
    <property type="match status" value="1"/>
</dbReference>
<dbReference type="GO" id="GO:0007165">
    <property type="term" value="P:signal transduction"/>
    <property type="evidence" value="ECO:0007669"/>
    <property type="project" value="InterPro"/>
</dbReference>
<dbReference type="InterPro" id="IPR003660">
    <property type="entry name" value="HAMP_dom"/>
</dbReference>
<dbReference type="Gene3D" id="3.20.20.450">
    <property type="entry name" value="EAL domain"/>
    <property type="match status" value="1"/>
</dbReference>
<dbReference type="InterPro" id="IPR029787">
    <property type="entry name" value="Nucleotide_cyclase"/>
</dbReference>
<dbReference type="OrthoDB" id="9814202at2"/>
<name>Q07PV4_RHOP5</name>
<dbReference type="SMART" id="SM00304">
    <property type="entry name" value="HAMP"/>
    <property type="match status" value="1"/>
</dbReference>
<dbReference type="PROSITE" id="PS50883">
    <property type="entry name" value="EAL"/>
    <property type="match status" value="1"/>
</dbReference>
<dbReference type="CDD" id="cd12914">
    <property type="entry name" value="PDC1_DGC_like"/>
    <property type="match status" value="1"/>
</dbReference>
<proteinExistence type="predicted"/>
<dbReference type="HOGENOM" id="CLU_000445_70_44_5"/>
<dbReference type="AlphaFoldDB" id="Q07PV4"/>
<evidence type="ECO:0000313" key="5">
    <source>
        <dbReference type="EMBL" id="ABJ06030.1"/>
    </source>
</evidence>
<dbReference type="SMART" id="SM00267">
    <property type="entry name" value="GGDEF"/>
    <property type="match status" value="1"/>
</dbReference>
<dbReference type="Pfam" id="PF00672">
    <property type="entry name" value="HAMP"/>
    <property type="match status" value="1"/>
</dbReference>
<dbReference type="InterPro" id="IPR035919">
    <property type="entry name" value="EAL_sf"/>
</dbReference>
<dbReference type="Gene3D" id="3.30.450.20">
    <property type="entry name" value="PAS domain"/>
    <property type="match status" value="2"/>
</dbReference>
<dbReference type="SUPFAM" id="SSF55073">
    <property type="entry name" value="Nucleotide cyclase"/>
    <property type="match status" value="1"/>
</dbReference>
<evidence type="ECO:0000259" key="3">
    <source>
        <dbReference type="PROSITE" id="PS50885"/>
    </source>
</evidence>
<dbReference type="PANTHER" id="PTHR44757:SF2">
    <property type="entry name" value="BIOFILM ARCHITECTURE MAINTENANCE PROTEIN MBAA"/>
    <property type="match status" value="1"/>
</dbReference>
<feature type="domain" description="PAS" evidence="1">
    <location>
        <begin position="373"/>
        <end position="413"/>
    </location>
</feature>
<dbReference type="InterPro" id="IPR001633">
    <property type="entry name" value="EAL_dom"/>
</dbReference>
<accession>Q07PV4</accession>
<dbReference type="PROSITE" id="PS50112">
    <property type="entry name" value="PAS"/>
    <property type="match status" value="1"/>
</dbReference>
<dbReference type="CDD" id="cd01948">
    <property type="entry name" value="EAL"/>
    <property type="match status" value="1"/>
</dbReference>
<dbReference type="STRING" id="316055.RPE_2086"/>
<dbReference type="GO" id="GO:0016020">
    <property type="term" value="C:membrane"/>
    <property type="evidence" value="ECO:0007669"/>
    <property type="project" value="InterPro"/>
</dbReference>
<feature type="domain" description="EAL" evidence="2">
    <location>
        <begin position="671"/>
        <end position="921"/>
    </location>
</feature>
<dbReference type="InterPro" id="IPR000014">
    <property type="entry name" value="PAS"/>
</dbReference>
<dbReference type="PROSITE" id="PS50885">
    <property type="entry name" value="HAMP"/>
    <property type="match status" value="1"/>
</dbReference>
<dbReference type="EMBL" id="CP000463">
    <property type="protein sequence ID" value="ABJ06030.1"/>
    <property type="molecule type" value="Genomic_DNA"/>
</dbReference>
<feature type="domain" description="GGDEF" evidence="4">
    <location>
        <begin position="529"/>
        <end position="662"/>
    </location>
</feature>
<dbReference type="NCBIfam" id="TIGR00254">
    <property type="entry name" value="GGDEF"/>
    <property type="match status" value="1"/>
</dbReference>